<organism evidence="1 3">
    <name type="scientific">Meloidogyne enterolobii</name>
    <name type="common">Root-knot nematode worm</name>
    <name type="synonym">Meloidogyne mayaguensis</name>
    <dbReference type="NCBI Taxonomy" id="390850"/>
    <lineage>
        <taxon>Eukaryota</taxon>
        <taxon>Metazoa</taxon>
        <taxon>Ecdysozoa</taxon>
        <taxon>Nematoda</taxon>
        <taxon>Chromadorea</taxon>
        <taxon>Rhabditida</taxon>
        <taxon>Tylenchina</taxon>
        <taxon>Tylenchomorpha</taxon>
        <taxon>Tylenchoidea</taxon>
        <taxon>Meloidogynidae</taxon>
        <taxon>Meloidogyninae</taxon>
        <taxon>Meloidogyne</taxon>
    </lineage>
</organism>
<sequence>MSENRRQPLSNIVIDEVEARDLDPFTGDSALSTAPTIQNMVTPQYIENTNYQSSSIISPPRTPTNNENIYERTLPTWAPLRNYAQYVMEPEFRTPSPRLPMRYSNSTPDRMVLATPRSLFGTDLEHEYRKLTDPGPVFTKSVCLLCLETANDVIINNKTDGCVCRGYCSVCVSEGALDKLKKMELLKLLGVICINNKEFSELTYKQLCKKYPNYKNKKIVLKCVHCKAQFKNFLRRSERVLLRNIKDNYPFN</sequence>
<dbReference type="EMBL" id="CAJEWN010002594">
    <property type="protein sequence ID" value="CAD2204425.1"/>
    <property type="molecule type" value="Genomic_DNA"/>
</dbReference>
<reference evidence="1 3" key="1">
    <citation type="submission" date="2020-08" db="EMBL/GenBank/DDBJ databases">
        <authorList>
            <person name="Koutsovoulos G."/>
            <person name="Danchin GJ E."/>
        </authorList>
    </citation>
    <scope>NUCLEOTIDE SEQUENCE [LARGE SCALE GENOMIC DNA]</scope>
</reference>
<dbReference type="Proteomes" id="UP000580250">
    <property type="component" value="Unassembled WGS sequence"/>
</dbReference>
<comment type="caution">
    <text evidence="1">The sequence shown here is derived from an EMBL/GenBank/DDBJ whole genome shotgun (WGS) entry which is preliminary data.</text>
</comment>
<dbReference type="AlphaFoldDB" id="A0A6V7VZU3"/>
<protein>
    <submittedName>
        <fullName evidence="1">Uncharacterized protein</fullName>
    </submittedName>
</protein>
<proteinExistence type="predicted"/>
<accession>A0A6V7VZU3</accession>
<name>A0A6V7VZU3_MELEN</name>
<evidence type="ECO:0000313" key="3">
    <source>
        <dbReference type="Proteomes" id="UP000580250"/>
    </source>
</evidence>
<evidence type="ECO:0000313" key="1">
    <source>
        <dbReference type="EMBL" id="CAD2180373.1"/>
    </source>
</evidence>
<evidence type="ECO:0000313" key="2">
    <source>
        <dbReference type="EMBL" id="CAD2204425.1"/>
    </source>
</evidence>
<dbReference type="EMBL" id="CAJEWN010000369">
    <property type="protein sequence ID" value="CAD2180373.1"/>
    <property type="molecule type" value="Genomic_DNA"/>
</dbReference>
<gene>
    <name evidence="1" type="ORF">MENT_LOCUS32445</name>
    <name evidence="2" type="ORF">MENT_LOCUS58170</name>
</gene>
<dbReference type="OrthoDB" id="5903158at2759"/>